<protein>
    <submittedName>
        <fullName evidence="12">PBP1A family penicillin-binding protein</fullName>
    </submittedName>
</protein>
<comment type="caution">
    <text evidence="12">The sequence shown here is derived from an EMBL/GenBank/DDBJ whole genome shotgun (WGS) entry which is preliminary data.</text>
</comment>
<feature type="transmembrane region" description="Helical" evidence="10">
    <location>
        <begin position="43"/>
        <end position="66"/>
    </location>
</feature>
<dbReference type="PANTHER" id="PTHR32282">
    <property type="entry name" value="BINDING PROTEIN TRANSPEPTIDASE, PUTATIVE-RELATED"/>
    <property type="match status" value="1"/>
</dbReference>
<keyword evidence="10" id="KW-0812">Transmembrane</keyword>
<dbReference type="InterPro" id="IPR036950">
    <property type="entry name" value="PBP_transglycosylase"/>
</dbReference>
<gene>
    <name evidence="12" type="ORF">ACFSTF_04900</name>
</gene>
<dbReference type="InterPro" id="IPR050396">
    <property type="entry name" value="Glycosyltr_51/Transpeptidase"/>
</dbReference>
<dbReference type="Pfam" id="PF00912">
    <property type="entry name" value="Transgly"/>
    <property type="match status" value="1"/>
</dbReference>
<keyword evidence="10" id="KW-1133">Transmembrane helix</keyword>
<keyword evidence="5" id="KW-0378">Hydrolase</keyword>
<evidence type="ECO:0000256" key="8">
    <source>
        <dbReference type="ARBA" id="ARBA00049902"/>
    </source>
</evidence>
<dbReference type="Gene3D" id="3.40.710.10">
    <property type="entry name" value="DD-peptidase/beta-lactamase superfamily"/>
    <property type="match status" value="1"/>
</dbReference>
<feature type="compositionally biased region" description="Polar residues" evidence="9">
    <location>
        <begin position="861"/>
        <end position="875"/>
    </location>
</feature>
<evidence type="ECO:0000256" key="3">
    <source>
        <dbReference type="ARBA" id="ARBA00022676"/>
    </source>
</evidence>
<dbReference type="SUPFAM" id="SSF53955">
    <property type="entry name" value="Lysozyme-like"/>
    <property type="match status" value="1"/>
</dbReference>
<dbReference type="EMBL" id="JBHUMR010000008">
    <property type="protein sequence ID" value="MFD2616646.1"/>
    <property type="molecule type" value="Genomic_DNA"/>
</dbReference>
<dbReference type="InterPro" id="IPR023346">
    <property type="entry name" value="Lysozyme-like_dom_sf"/>
</dbReference>
<feature type="compositionally biased region" description="Basic and acidic residues" evidence="9">
    <location>
        <begin position="876"/>
        <end position="894"/>
    </location>
</feature>
<dbReference type="InterPro" id="IPR036116">
    <property type="entry name" value="FN3_sf"/>
</dbReference>
<dbReference type="InterPro" id="IPR001460">
    <property type="entry name" value="PCN-bd_Tpept"/>
</dbReference>
<reference evidence="13" key="1">
    <citation type="journal article" date="2019" name="Int. J. Syst. Evol. Microbiol.">
        <title>The Global Catalogue of Microorganisms (GCM) 10K type strain sequencing project: providing services to taxonomists for standard genome sequencing and annotation.</title>
        <authorList>
            <consortium name="The Broad Institute Genomics Platform"/>
            <consortium name="The Broad Institute Genome Sequencing Center for Infectious Disease"/>
            <person name="Wu L."/>
            <person name="Ma J."/>
        </authorList>
    </citation>
    <scope>NUCLEOTIDE SEQUENCE [LARGE SCALE GENOMIC DNA]</scope>
    <source>
        <strain evidence="13">TISTR 2241</strain>
    </source>
</reference>
<feature type="domain" description="Fibronectin type-III" evidence="11">
    <location>
        <begin position="702"/>
        <end position="772"/>
    </location>
</feature>
<proteinExistence type="predicted"/>
<keyword evidence="13" id="KW-1185">Reference proteome</keyword>
<name>A0ABW5PP55_9BACI</name>
<comment type="catalytic activity">
    <reaction evidence="7">
        <text>Preferential cleavage: (Ac)2-L-Lys-D-Ala-|-D-Ala. Also transpeptidation of peptidyl-alanyl moieties that are N-acyl substituents of D-alanine.</text>
        <dbReference type="EC" id="3.4.16.4"/>
    </reaction>
</comment>
<dbReference type="SUPFAM" id="SSF56601">
    <property type="entry name" value="beta-lactamase/transpeptidase-like"/>
    <property type="match status" value="1"/>
</dbReference>
<dbReference type="SUPFAM" id="SSF49265">
    <property type="entry name" value="Fibronectin type III"/>
    <property type="match status" value="1"/>
</dbReference>
<sequence>MVEYNSRMERRKAMQQQKNKNAQHGQKQSNPTKKNRKKTFKRVALICLLLFLFFILASMITVFAIIKNAPSLDPKMLKDPISSQIIDKNGKMATNVFNGNNRTYSDIDKIPKNVQNAFISTEDARFYQHFGIDPYRIGGAVVAQFKKGFGSEGASTITQQVVRNSFLTQKKQMTRKIQEAYLAIKLEQKYTKKQILEMYLNKIYLGAGATYGVSNASKLYFGKNIQDVTLPQAAMLAAMTRNPGYYDPLRQPEHAKQRRDLVLDLMVQHHAISKEEAEKAKKVSIKEMTKGHTKVKQNKTKYSAYVDYLYKELVEDKKVISANDFYNGGLKIYTSLDPAIQSRVEEVLDNENNFPGVKHNFQAGISIVDTKTGSIQAIGGARNYVKGNFNYATSASNNIGSTAKPIIDYGPAIEYMNWATNHTVDDTAAEAHYSGGQSFGNWNGTFEGPMTMRRALARSRNVPAVQTLKILKDQVGDAKIKQFTKKLGIPLDTIYETYGIGAFGASPLQLAGAYATFGNNGKYNQPYAAIKIEYPDGQIQDLDHVQHVAMHDYTAYMITDMLKDVVTSGTGTAANLPGVPLAAKTGTQNVPKEIVDKYNLSSYEQRNGAISSWFVGYTTKYTASIWTGYGHSNDKNAGHVLMGAEQHYNQYIFKYIMSGFMQGSQDFKRPNSVIDIGNGELAVRGTQAEVRKETKEDKDKIVDSPTGLNAQYNAASKVVSIQWNYDNDATFIVTQDGGPSTSTSNKQVTVQNVTPGQTYTFTVTAKTKDGTSKPASVSIKIPQDATTNPNENQNNQDNNGNTNSNNNGNNGNNGNNQNNNNNNNNNENTGNNSKNNQNSNNNSNENTNNTNDSNTSANNDKPTSGNEDANQTQNQNDKKKEPNKQEKVQKDNNQ</sequence>
<dbReference type="RefSeq" id="WP_141189488.1">
    <property type="nucleotide sequence ID" value="NZ_JBHUMR010000008.1"/>
</dbReference>
<keyword evidence="10" id="KW-0472">Membrane</keyword>
<evidence type="ECO:0000256" key="2">
    <source>
        <dbReference type="ARBA" id="ARBA00022670"/>
    </source>
</evidence>
<dbReference type="Proteomes" id="UP001597458">
    <property type="component" value="Unassembled WGS sequence"/>
</dbReference>
<dbReference type="InterPro" id="IPR013783">
    <property type="entry name" value="Ig-like_fold"/>
</dbReference>
<feature type="compositionally biased region" description="Basic and acidic residues" evidence="9">
    <location>
        <begin position="1"/>
        <end position="12"/>
    </location>
</feature>
<dbReference type="InterPro" id="IPR012338">
    <property type="entry name" value="Beta-lactam/transpept-like"/>
</dbReference>
<feature type="compositionally biased region" description="Low complexity" evidence="9">
    <location>
        <begin position="787"/>
        <end position="860"/>
    </location>
</feature>
<evidence type="ECO:0000256" key="5">
    <source>
        <dbReference type="ARBA" id="ARBA00022801"/>
    </source>
</evidence>
<accession>A0ABW5PP55</accession>
<evidence type="ECO:0000256" key="4">
    <source>
        <dbReference type="ARBA" id="ARBA00022679"/>
    </source>
</evidence>
<dbReference type="Pfam" id="PF00905">
    <property type="entry name" value="Transpeptidase"/>
    <property type="match status" value="1"/>
</dbReference>
<dbReference type="InterPro" id="IPR010221">
    <property type="entry name" value="VCBS_dom"/>
</dbReference>
<dbReference type="Gene3D" id="2.60.40.10">
    <property type="entry name" value="Immunoglobulins"/>
    <property type="match status" value="1"/>
</dbReference>
<evidence type="ECO:0000313" key="12">
    <source>
        <dbReference type="EMBL" id="MFD2616646.1"/>
    </source>
</evidence>
<keyword evidence="6" id="KW-0511">Multifunctional enzyme</keyword>
<dbReference type="CDD" id="cd00063">
    <property type="entry name" value="FN3"/>
    <property type="match status" value="1"/>
</dbReference>
<dbReference type="InterPro" id="IPR001264">
    <property type="entry name" value="Glyco_trans_51"/>
</dbReference>
<feature type="compositionally biased region" description="Low complexity" evidence="9">
    <location>
        <begin position="14"/>
        <end position="23"/>
    </location>
</feature>
<keyword evidence="2" id="KW-0645">Protease</keyword>
<evidence type="ECO:0000259" key="11">
    <source>
        <dbReference type="SMART" id="SM00060"/>
    </source>
</evidence>
<dbReference type="PANTHER" id="PTHR32282:SF29">
    <property type="entry name" value="PENICILLIN-BINDING PROTEIN 1A"/>
    <property type="match status" value="1"/>
</dbReference>
<keyword evidence="3" id="KW-0328">Glycosyltransferase</keyword>
<feature type="region of interest" description="Disordered" evidence="9">
    <location>
        <begin position="765"/>
        <end position="894"/>
    </location>
</feature>
<dbReference type="NCBIfam" id="TIGR02074">
    <property type="entry name" value="PBP_1a_fam"/>
    <property type="match status" value="1"/>
</dbReference>
<evidence type="ECO:0000256" key="7">
    <source>
        <dbReference type="ARBA" id="ARBA00034000"/>
    </source>
</evidence>
<evidence type="ECO:0000256" key="10">
    <source>
        <dbReference type="SAM" id="Phobius"/>
    </source>
</evidence>
<dbReference type="InterPro" id="IPR003961">
    <property type="entry name" value="FN3_dom"/>
</dbReference>
<evidence type="ECO:0000313" key="13">
    <source>
        <dbReference type="Proteomes" id="UP001597458"/>
    </source>
</evidence>
<organism evidence="12 13">
    <name type="scientific">Terrilactibacillus laevilacticus</name>
    <dbReference type="NCBI Taxonomy" id="1380157"/>
    <lineage>
        <taxon>Bacteria</taxon>
        <taxon>Bacillati</taxon>
        <taxon>Bacillota</taxon>
        <taxon>Bacilli</taxon>
        <taxon>Bacillales</taxon>
        <taxon>Bacillaceae</taxon>
        <taxon>Terrilactibacillus</taxon>
    </lineage>
</organism>
<dbReference type="NCBIfam" id="TIGR01965">
    <property type="entry name" value="VCBS_repeat"/>
    <property type="match status" value="1"/>
</dbReference>
<evidence type="ECO:0000256" key="1">
    <source>
        <dbReference type="ARBA" id="ARBA00022645"/>
    </source>
</evidence>
<keyword evidence="1" id="KW-0121">Carboxypeptidase</keyword>
<keyword evidence="4" id="KW-0808">Transferase</keyword>
<evidence type="ECO:0000256" key="6">
    <source>
        <dbReference type="ARBA" id="ARBA00023268"/>
    </source>
</evidence>
<dbReference type="Gene3D" id="1.10.3810.10">
    <property type="entry name" value="Biosynthetic peptidoglycan transglycosylase-like"/>
    <property type="match status" value="1"/>
</dbReference>
<dbReference type="SMART" id="SM00060">
    <property type="entry name" value="FN3"/>
    <property type="match status" value="1"/>
</dbReference>
<comment type="catalytic activity">
    <reaction evidence="8">
        <text>[GlcNAc-(1-&gt;4)-Mur2Ac(oyl-L-Ala-gamma-D-Glu-L-Lys-D-Ala-D-Ala)](n)-di-trans,octa-cis-undecaprenyl diphosphate + beta-D-GlcNAc-(1-&gt;4)-Mur2Ac(oyl-L-Ala-gamma-D-Glu-L-Lys-D-Ala-D-Ala)-di-trans,octa-cis-undecaprenyl diphosphate = [GlcNAc-(1-&gt;4)-Mur2Ac(oyl-L-Ala-gamma-D-Glu-L-Lys-D-Ala-D-Ala)](n+1)-di-trans,octa-cis-undecaprenyl diphosphate + di-trans,octa-cis-undecaprenyl diphosphate + H(+)</text>
        <dbReference type="Rhea" id="RHEA:23708"/>
        <dbReference type="Rhea" id="RHEA-COMP:9602"/>
        <dbReference type="Rhea" id="RHEA-COMP:9603"/>
        <dbReference type="ChEBI" id="CHEBI:15378"/>
        <dbReference type="ChEBI" id="CHEBI:58405"/>
        <dbReference type="ChEBI" id="CHEBI:60033"/>
        <dbReference type="ChEBI" id="CHEBI:78435"/>
        <dbReference type="EC" id="2.4.99.28"/>
    </reaction>
</comment>
<feature type="region of interest" description="Disordered" evidence="9">
    <location>
        <begin position="1"/>
        <end position="36"/>
    </location>
</feature>
<evidence type="ECO:0000256" key="9">
    <source>
        <dbReference type="SAM" id="MobiDB-lite"/>
    </source>
</evidence>